<gene>
    <name evidence="6" type="ORF">INT43_008182</name>
</gene>
<protein>
    <recommendedName>
        <fullName evidence="8">Mitochondrial import inner membrane translocase subunit tim23</fullName>
    </recommendedName>
</protein>
<keyword evidence="3" id="KW-1133">Transmembrane helix</keyword>
<evidence type="ECO:0000256" key="5">
    <source>
        <dbReference type="SAM" id="MobiDB-lite"/>
    </source>
</evidence>
<accession>A0A8H7U8C4</accession>
<dbReference type="GO" id="GO:0005744">
    <property type="term" value="C:TIM23 mitochondrial import inner membrane translocase complex"/>
    <property type="evidence" value="ECO:0007669"/>
    <property type="project" value="TreeGrafter"/>
</dbReference>
<keyword evidence="2" id="KW-0812">Transmembrane</keyword>
<sequence length="226" mass="22595">MSWFGGSSSSNNASNSTENLDDAYSTGGALDTGMSSYESIDNSYEKVPDFMSAAAVNATRLHPMATQGGIDFLQLEDSVGGSGGAAAGGAALTPSRSWSDDLCYGTGTTYLAGLTLGGAVGLAEGVKKGTGSPNMKIRLNTTLNSITRRGPGLGNSVGVIAMIYNGTNSMIGGIRGQHDIFNSVAAGGIAGALFKSTAGVKPMGMAAGACAAVAGVWSLGKDYILA</sequence>
<evidence type="ECO:0000256" key="2">
    <source>
        <dbReference type="ARBA" id="ARBA00022692"/>
    </source>
</evidence>
<keyword evidence="4" id="KW-0472">Membrane</keyword>
<dbReference type="GO" id="GO:0030150">
    <property type="term" value="P:protein import into mitochondrial matrix"/>
    <property type="evidence" value="ECO:0007669"/>
    <property type="project" value="TreeGrafter"/>
</dbReference>
<keyword evidence="7" id="KW-1185">Reference proteome</keyword>
<dbReference type="PANTHER" id="PTHR15371:SF0">
    <property type="entry name" value="SD19278P"/>
    <property type="match status" value="1"/>
</dbReference>
<dbReference type="PANTHER" id="PTHR15371">
    <property type="entry name" value="TIM23"/>
    <property type="match status" value="1"/>
</dbReference>
<dbReference type="EMBL" id="JAEPQZ010000019">
    <property type="protein sequence ID" value="KAG2171802.1"/>
    <property type="molecule type" value="Genomic_DNA"/>
</dbReference>
<evidence type="ECO:0000256" key="4">
    <source>
        <dbReference type="ARBA" id="ARBA00023136"/>
    </source>
</evidence>
<feature type="compositionally biased region" description="Low complexity" evidence="5">
    <location>
        <begin position="7"/>
        <end position="16"/>
    </location>
</feature>
<proteinExistence type="predicted"/>
<dbReference type="GO" id="GO:0008320">
    <property type="term" value="F:protein transmembrane transporter activity"/>
    <property type="evidence" value="ECO:0007669"/>
    <property type="project" value="TreeGrafter"/>
</dbReference>
<organism evidence="6 7">
    <name type="scientific">Mortierella isabellina</name>
    <name type="common">Filamentous fungus</name>
    <name type="synonym">Umbelopsis isabellina</name>
    <dbReference type="NCBI Taxonomy" id="91625"/>
    <lineage>
        <taxon>Eukaryota</taxon>
        <taxon>Fungi</taxon>
        <taxon>Fungi incertae sedis</taxon>
        <taxon>Mucoromycota</taxon>
        <taxon>Mucoromycotina</taxon>
        <taxon>Umbelopsidomycetes</taxon>
        <taxon>Umbelopsidales</taxon>
        <taxon>Umbelopsidaceae</taxon>
        <taxon>Umbelopsis</taxon>
    </lineage>
</organism>
<comment type="subcellular location">
    <subcellularLocation>
        <location evidence="1">Membrane</location>
        <topology evidence="1">Multi-pass membrane protein</topology>
    </subcellularLocation>
</comment>
<dbReference type="AlphaFoldDB" id="A0A8H7U8C4"/>
<evidence type="ECO:0000313" key="6">
    <source>
        <dbReference type="EMBL" id="KAG2171802.1"/>
    </source>
</evidence>
<dbReference type="Pfam" id="PF02466">
    <property type="entry name" value="Tim17"/>
    <property type="match status" value="1"/>
</dbReference>
<comment type="caution">
    <text evidence="6">The sequence shown here is derived from an EMBL/GenBank/DDBJ whole genome shotgun (WGS) entry which is preliminary data.</text>
</comment>
<evidence type="ECO:0000256" key="3">
    <source>
        <dbReference type="ARBA" id="ARBA00022989"/>
    </source>
</evidence>
<dbReference type="InterPro" id="IPR045238">
    <property type="entry name" value="Tim23-like"/>
</dbReference>
<dbReference type="Proteomes" id="UP000654370">
    <property type="component" value="Unassembled WGS sequence"/>
</dbReference>
<dbReference type="OrthoDB" id="159299at2759"/>
<evidence type="ECO:0008006" key="8">
    <source>
        <dbReference type="Google" id="ProtNLM"/>
    </source>
</evidence>
<feature type="region of interest" description="Disordered" evidence="5">
    <location>
        <begin position="1"/>
        <end position="20"/>
    </location>
</feature>
<name>A0A8H7U8C4_MORIS</name>
<reference evidence="6" key="1">
    <citation type="submission" date="2020-12" db="EMBL/GenBank/DDBJ databases">
        <title>Metabolic potential, ecology and presence of endohyphal bacteria is reflected in genomic diversity of Mucoromycotina.</title>
        <authorList>
            <person name="Muszewska A."/>
            <person name="Okrasinska A."/>
            <person name="Steczkiewicz K."/>
            <person name="Drgas O."/>
            <person name="Orlowska M."/>
            <person name="Perlinska-Lenart U."/>
            <person name="Aleksandrzak-Piekarczyk T."/>
            <person name="Szatraj K."/>
            <person name="Zielenkiewicz U."/>
            <person name="Pilsyk S."/>
            <person name="Malc E."/>
            <person name="Mieczkowski P."/>
            <person name="Kruszewska J.S."/>
            <person name="Biernat P."/>
            <person name="Pawlowska J."/>
        </authorList>
    </citation>
    <scope>NUCLEOTIDE SEQUENCE</scope>
    <source>
        <strain evidence="6">WA0000067209</strain>
    </source>
</reference>
<evidence type="ECO:0000256" key="1">
    <source>
        <dbReference type="ARBA" id="ARBA00004141"/>
    </source>
</evidence>
<evidence type="ECO:0000313" key="7">
    <source>
        <dbReference type="Proteomes" id="UP000654370"/>
    </source>
</evidence>